<feature type="site" description="Transition state stabilizer" evidence="7">
    <location>
        <position position="16"/>
    </location>
</feature>
<proteinExistence type="inferred from homology"/>
<evidence type="ECO:0000256" key="6">
    <source>
        <dbReference type="ARBA" id="ARBA00023229"/>
    </source>
</evidence>
<reference evidence="9" key="1">
    <citation type="submission" date="2016-11" db="EMBL/GenBank/DDBJ databases">
        <authorList>
            <person name="Varghese N."/>
            <person name="Submissions S."/>
        </authorList>
    </citation>
    <scope>NUCLEOTIDE SEQUENCE [LARGE SCALE GENOMIC DNA]</scope>
    <source>
        <strain evidence="9">DSM 12395</strain>
    </source>
</reference>
<dbReference type="InterPro" id="IPR034683">
    <property type="entry name" value="IspD/TarI"/>
</dbReference>
<dbReference type="Pfam" id="PF01128">
    <property type="entry name" value="IspD"/>
    <property type="match status" value="1"/>
</dbReference>
<sequence>MGNVIAVIPAAGVGSRMGTNIKKQYLNLMDRPVLAHTLGVLEECPDITGIVLVVAPGEEALCKKMVLHGKEFTKIMAVVPGGDHRQTSVYNGLAVLPETTELVVIHDGARPLVQTGEINRVIREARAIGAAALAVPVKDTVKVVNDQGLVVYTPPRETLWAVQTPQVFRYELIMKAHRAAKETGIFATDDCALVEALGRPVRLVPGSYENIKITTPEDLVLAEAFLRRRKQ</sequence>
<dbReference type="HAMAP" id="MF_00108">
    <property type="entry name" value="IspD"/>
    <property type="match status" value="1"/>
</dbReference>
<comment type="function">
    <text evidence="7">Catalyzes the formation of 4-diphosphocytidyl-2-C-methyl-D-erythritol from CTP and 2-C-methyl-D-erythritol 4-phosphate (MEP).</text>
</comment>
<evidence type="ECO:0000313" key="8">
    <source>
        <dbReference type="EMBL" id="SHE82076.1"/>
    </source>
</evidence>
<dbReference type="Proteomes" id="UP000184148">
    <property type="component" value="Unassembled WGS sequence"/>
</dbReference>
<feature type="site" description="Transition state stabilizer" evidence="7">
    <location>
        <position position="23"/>
    </location>
</feature>
<evidence type="ECO:0000256" key="4">
    <source>
        <dbReference type="ARBA" id="ARBA00022679"/>
    </source>
</evidence>
<evidence type="ECO:0000256" key="2">
    <source>
        <dbReference type="ARBA" id="ARBA00004787"/>
    </source>
</evidence>
<organism evidence="8 9">
    <name type="scientific">Desulforamulus putei DSM 12395</name>
    <dbReference type="NCBI Taxonomy" id="1121429"/>
    <lineage>
        <taxon>Bacteria</taxon>
        <taxon>Bacillati</taxon>
        <taxon>Bacillota</taxon>
        <taxon>Clostridia</taxon>
        <taxon>Eubacteriales</taxon>
        <taxon>Peptococcaceae</taxon>
        <taxon>Desulforamulus</taxon>
    </lineage>
</organism>
<keyword evidence="5 7" id="KW-0548">Nucleotidyltransferase</keyword>
<keyword evidence="9" id="KW-1185">Reference proteome</keyword>
<dbReference type="PROSITE" id="PS01295">
    <property type="entry name" value="ISPD"/>
    <property type="match status" value="1"/>
</dbReference>
<dbReference type="Gene3D" id="3.90.550.10">
    <property type="entry name" value="Spore Coat Polysaccharide Biosynthesis Protein SpsA, Chain A"/>
    <property type="match status" value="1"/>
</dbReference>
<evidence type="ECO:0000256" key="3">
    <source>
        <dbReference type="ARBA" id="ARBA00009789"/>
    </source>
</evidence>
<evidence type="ECO:0000256" key="5">
    <source>
        <dbReference type="ARBA" id="ARBA00022695"/>
    </source>
</evidence>
<dbReference type="AlphaFoldDB" id="A0A1M4WLH9"/>
<dbReference type="GO" id="GO:0050518">
    <property type="term" value="F:2-C-methyl-D-erythritol 4-phosphate cytidylyltransferase activity"/>
    <property type="evidence" value="ECO:0007669"/>
    <property type="project" value="UniProtKB-UniRule"/>
</dbReference>
<dbReference type="CDD" id="cd02516">
    <property type="entry name" value="CDP-ME_synthetase"/>
    <property type="match status" value="1"/>
</dbReference>
<comment type="pathway">
    <text evidence="2 7">Isoprenoid biosynthesis; isopentenyl diphosphate biosynthesis via DXP pathway; isopentenyl diphosphate from 1-deoxy-D-xylulose 5-phosphate: step 2/6.</text>
</comment>
<dbReference type="PANTHER" id="PTHR32125:SF4">
    <property type="entry name" value="2-C-METHYL-D-ERYTHRITOL 4-PHOSPHATE CYTIDYLYLTRANSFERASE, CHLOROPLASTIC"/>
    <property type="match status" value="1"/>
</dbReference>
<keyword evidence="6 7" id="KW-0414">Isoprene biosynthesis</keyword>
<dbReference type="EMBL" id="FQUY01000006">
    <property type="protein sequence ID" value="SHE82076.1"/>
    <property type="molecule type" value="Genomic_DNA"/>
</dbReference>
<name>A0A1M4WLH9_9FIRM</name>
<dbReference type="PANTHER" id="PTHR32125">
    <property type="entry name" value="2-C-METHYL-D-ERYTHRITOL 4-PHOSPHATE CYTIDYLYLTRANSFERASE, CHLOROPLASTIC"/>
    <property type="match status" value="1"/>
</dbReference>
<dbReference type="InterPro" id="IPR018294">
    <property type="entry name" value="ISPD_synthase_CS"/>
</dbReference>
<dbReference type="NCBIfam" id="TIGR00453">
    <property type="entry name" value="ispD"/>
    <property type="match status" value="1"/>
</dbReference>
<dbReference type="SUPFAM" id="SSF53448">
    <property type="entry name" value="Nucleotide-diphospho-sugar transferases"/>
    <property type="match status" value="1"/>
</dbReference>
<feature type="site" description="Positions MEP for the nucleophilic attack" evidence="7">
    <location>
        <position position="212"/>
    </location>
</feature>
<comment type="catalytic activity">
    <reaction evidence="1 7">
        <text>2-C-methyl-D-erythritol 4-phosphate + CTP + H(+) = 4-CDP-2-C-methyl-D-erythritol + diphosphate</text>
        <dbReference type="Rhea" id="RHEA:13429"/>
        <dbReference type="ChEBI" id="CHEBI:15378"/>
        <dbReference type="ChEBI" id="CHEBI:33019"/>
        <dbReference type="ChEBI" id="CHEBI:37563"/>
        <dbReference type="ChEBI" id="CHEBI:57823"/>
        <dbReference type="ChEBI" id="CHEBI:58262"/>
        <dbReference type="EC" id="2.7.7.60"/>
    </reaction>
</comment>
<evidence type="ECO:0000313" key="9">
    <source>
        <dbReference type="Proteomes" id="UP000184148"/>
    </source>
</evidence>
<keyword evidence="4 7" id="KW-0808">Transferase</keyword>
<evidence type="ECO:0000256" key="7">
    <source>
        <dbReference type="HAMAP-Rule" id="MF_00108"/>
    </source>
</evidence>
<dbReference type="STRING" id="1121429.SAMN02745133_01227"/>
<accession>A0A1M4WLH9</accession>
<protein>
    <recommendedName>
        <fullName evidence="7">2-C-methyl-D-erythritol 4-phosphate cytidylyltransferase</fullName>
        <ecNumber evidence="7">2.7.7.60</ecNumber>
    </recommendedName>
    <alternativeName>
        <fullName evidence="7">4-diphosphocytidyl-2C-methyl-D-erythritol synthase</fullName>
    </alternativeName>
    <alternativeName>
        <fullName evidence="7">MEP cytidylyltransferase</fullName>
        <shortName evidence="7">MCT</shortName>
    </alternativeName>
</protein>
<dbReference type="UniPathway" id="UPA00056">
    <property type="reaction ID" value="UER00093"/>
</dbReference>
<comment type="similarity">
    <text evidence="3 7">Belongs to the IspD/TarI cytidylyltransferase family. IspD subfamily.</text>
</comment>
<dbReference type="GO" id="GO:0019288">
    <property type="term" value="P:isopentenyl diphosphate biosynthetic process, methylerythritol 4-phosphate pathway"/>
    <property type="evidence" value="ECO:0007669"/>
    <property type="project" value="UniProtKB-UniRule"/>
</dbReference>
<feature type="site" description="Positions MEP for the nucleophilic attack" evidence="7">
    <location>
        <position position="156"/>
    </location>
</feature>
<dbReference type="FunFam" id="3.90.550.10:FF:000003">
    <property type="entry name" value="2-C-methyl-D-erythritol 4-phosphate cytidylyltransferase"/>
    <property type="match status" value="1"/>
</dbReference>
<dbReference type="InterPro" id="IPR001228">
    <property type="entry name" value="IspD"/>
</dbReference>
<dbReference type="InterPro" id="IPR029044">
    <property type="entry name" value="Nucleotide-diphossugar_trans"/>
</dbReference>
<gene>
    <name evidence="7" type="primary">ispD</name>
    <name evidence="8" type="ORF">SAMN02745133_01227</name>
</gene>
<dbReference type="EC" id="2.7.7.60" evidence="7"/>
<evidence type="ECO:0000256" key="1">
    <source>
        <dbReference type="ARBA" id="ARBA00001282"/>
    </source>
</evidence>
<dbReference type="InterPro" id="IPR050088">
    <property type="entry name" value="IspD/TarI_cytidylyltransf_bact"/>
</dbReference>
<dbReference type="RefSeq" id="WP_238456974.1">
    <property type="nucleotide sequence ID" value="NZ_FQUY01000006.1"/>
</dbReference>